<dbReference type="Pfam" id="PF04375">
    <property type="entry name" value="HemX"/>
    <property type="match status" value="1"/>
</dbReference>
<dbReference type="PANTHER" id="PTHR38043">
    <property type="entry name" value="PROTEIN HEMX"/>
    <property type="match status" value="1"/>
</dbReference>
<organism evidence="3 4">
    <name type="scientific">Natronospira proteinivora</name>
    <dbReference type="NCBI Taxonomy" id="1807133"/>
    <lineage>
        <taxon>Bacteria</taxon>
        <taxon>Pseudomonadati</taxon>
        <taxon>Pseudomonadota</taxon>
        <taxon>Gammaproteobacteria</taxon>
        <taxon>Natronospirales</taxon>
        <taxon>Natronospiraceae</taxon>
        <taxon>Natronospira</taxon>
    </lineage>
</organism>
<reference evidence="3 4" key="1">
    <citation type="submission" date="2022-03" db="EMBL/GenBank/DDBJ databases">
        <title>Genomic Encyclopedia of Type Strains, Phase III (KMG-III): the genomes of soil and plant-associated and newly described type strains.</title>
        <authorList>
            <person name="Whitman W."/>
        </authorList>
    </citation>
    <scope>NUCLEOTIDE SEQUENCE [LARGE SCALE GENOMIC DNA]</scope>
    <source>
        <strain evidence="3 4">BSker1</strain>
    </source>
</reference>
<keyword evidence="2" id="KW-0472">Membrane</keyword>
<keyword evidence="3" id="KW-0808">Transferase</keyword>
<dbReference type="EMBL" id="JALJYF010000002">
    <property type="protein sequence ID" value="MCP1728127.1"/>
    <property type="molecule type" value="Genomic_DNA"/>
</dbReference>
<feature type="compositionally biased region" description="Low complexity" evidence="1">
    <location>
        <begin position="122"/>
        <end position="131"/>
    </location>
</feature>
<dbReference type="EC" id="2.1.1.107" evidence="3"/>
<feature type="compositionally biased region" description="Basic and acidic residues" evidence="1">
    <location>
        <begin position="111"/>
        <end position="121"/>
    </location>
</feature>
<feature type="region of interest" description="Disordered" evidence="1">
    <location>
        <begin position="111"/>
        <end position="148"/>
    </location>
</feature>
<feature type="region of interest" description="Disordered" evidence="1">
    <location>
        <begin position="1"/>
        <end position="64"/>
    </location>
</feature>
<sequence>MTDKGDKQKHDKQKQKTPADEGGHDTASSQAAHTGKGKGAGGAESTAKTGSAPRQRAAKTGGRGAALATTLSLITIVLLAGLMAAAWWGWAWLDERLERLDALESQVQDQQDAREEQRELAQRLPRLSDQLSDLEDDQRTAERARQDLEDSIGRLDQRTESLRDFIDAGRSAWRVAEVEYLLQLANAELQLAGRHDTADAALAAADQRLAALADPGFTPVREAIARDRERLRAAEDVDISGATLTLGSLIERVPALPIEQGLIRGEAAVEQVPEDAQRWWQRLRERSSEIFSDLVTVRHDDVAVRPLLAPEQEYFLRQNLQLSLATARLALLQEQPEVWRASLDEARDWLATYFDPEDEAVIATDEALSDLAESRIRRERPDISASLERLRGIRETRD</sequence>
<evidence type="ECO:0000256" key="1">
    <source>
        <dbReference type="SAM" id="MobiDB-lite"/>
    </source>
</evidence>
<feature type="compositionally biased region" description="Basic and acidic residues" evidence="1">
    <location>
        <begin position="137"/>
        <end position="148"/>
    </location>
</feature>
<evidence type="ECO:0000313" key="3">
    <source>
        <dbReference type="EMBL" id="MCP1728127.1"/>
    </source>
</evidence>
<protein>
    <submittedName>
        <fullName evidence="3">Uroporphyrin-3 C-methyltransferase</fullName>
        <ecNumber evidence="3">2.1.1.107</ecNumber>
    </submittedName>
</protein>
<feature type="compositionally biased region" description="Low complexity" evidence="1">
    <location>
        <begin position="43"/>
        <end position="52"/>
    </location>
</feature>
<comment type="caution">
    <text evidence="3">The sequence shown here is derived from an EMBL/GenBank/DDBJ whole genome shotgun (WGS) entry which is preliminary data.</text>
</comment>
<feature type="transmembrane region" description="Helical" evidence="2">
    <location>
        <begin position="64"/>
        <end position="90"/>
    </location>
</feature>
<dbReference type="PANTHER" id="PTHR38043:SF1">
    <property type="entry name" value="PROTEIN HEMX"/>
    <property type="match status" value="1"/>
</dbReference>
<evidence type="ECO:0000313" key="4">
    <source>
        <dbReference type="Proteomes" id="UP001523550"/>
    </source>
</evidence>
<dbReference type="GO" id="GO:0032259">
    <property type="term" value="P:methylation"/>
    <property type="evidence" value="ECO:0007669"/>
    <property type="project" value="UniProtKB-KW"/>
</dbReference>
<dbReference type="InterPro" id="IPR007470">
    <property type="entry name" value="HemX"/>
</dbReference>
<dbReference type="RefSeq" id="WP_253449675.1">
    <property type="nucleotide sequence ID" value="NZ_JALJYF010000002.1"/>
</dbReference>
<dbReference type="Proteomes" id="UP001523550">
    <property type="component" value="Unassembled WGS sequence"/>
</dbReference>
<evidence type="ECO:0000256" key="2">
    <source>
        <dbReference type="SAM" id="Phobius"/>
    </source>
</evidence>
<keyword evidence="2" id="KW-0812">Transmembrane</keyword>
<accession>A0ABT1GAQ8</accession>
<keyword evidence="3" id="KW-0489">Methyltransferase</keyword>
<keyword evidence="4" id="KW-1185">Reference proteome</keyword>
<gene>
    <name evidence="3" type="ORF">J2T60_002127</name>
</gene>
<keyword evidence="2" id="KW-1133">Transmembrane helix</keyword>
<dbReference type="GO" id="GO:0004851">
    <property type="term" value="F:uroporphyrin-III C-methyltransferase activity"/>
    <property type="evidence" value="ECO:0007669"/>
    <property type="project" value="UniProtKB-EC"/>
</dbReference>
<proteinExistence type="predicted"/>
<name>A0ABT1GAQ8_9GAMM</name>